<protein>
    <submittedName>
        <fullName evidence="1">Uncharacterized protein</fullName>
    </submittedName>
</protein>
<sequence length="82" mass="8628">MRPTSFGPRAACDALVAGVDGSELEILAGAPRRRADEEIGDVLPAVVRELGLPDFPENSEEAEVAALRILATQTVAGDDPDR</sequence>
<dbReference type="AlphaFoldDB" id="A0A927RB19"/>
<evidence type="ECO:0000313" key="1">
    <source>
        <dbReference type="EMBL" id="MBE1605640.1"/>
    </source>
</evidence>
<reference evidence="1" key="1">
    <citation type="submission" date="2020-10" db="EMBL/GenBank/DDBJ databases">
        <title>Sequencing the genomes of 1000 actinobacteria strains.</title>
        <authorList>
            <person name="Klenk H.-P."/>
        </authorList>
    </citation>
    <scope>NUCLEOTIDE SEQUENCE</scope>
    <source>
        <strain evidence="1">DSM 45354</strain>
    </source>
</reference>
<organism evidence="1 2">
    <name type="scientific">Actinopolymorpha pittospori</name>
    <dbReference type="NCBI Taxonomy" id="648752"/>
    <lineage>
        <taxon>Bacteria</taxon>
        <taxon>Bacillati</taxon>
        <taxon>Actinomycetota</taxon>
        <taxon>Actinomycetes</taxon>
        <taxon>Propionibacteriales</taxon>
        <taxon>Actinopolymorphaceae</taxon>
        <taxon>Actinopolymorpha</taxon>
    </lineage>
</organism>
<comment type="caution">
    <text evidence="1">The sequence shown here is derived from an EMBL/GenBank/DDBJ whole genome shotgun (WGS) entry which is preliminary data.</text>
</comment>
<evidence type="ECO:0000313" key="2">
    <source>
        <dbReference type="Proteomes" id="UP000638648"/>
    </source>
</evidence>
<name>A0A927RB19_9ACTN</name>
<gene>
    <name evidence="1" type="ORF">HEB94_002488</name>
</gene>
<dbReference type="RefSeq" id="WP_192757193.1">
    <property type="nucleotide sequence ID" value="NZ_BAABJL010000101.1"/>
</dbReference>
<dbReference type="Proteomes" id="UP000638648">
    <property type="component" value="Unassembled WGS sequence"/>
</dbReference>
<proteinExistence type="predicted"/>
<keyword evidence="2" id="KW-1185">Reference proteome</keyword>
<dbReference type="EMBL" id="JADBEM010000001">
    <property type="protein sequence ID" value="MBE1605640.1"/>
    <property type="molecule type" value="Genomic_DNA"/>
</dbReference>
<accession>A0A927RB19</accession>